<name>A0AAX6EHV5_IRIPA</name>
<gene>
    <name evidence="9" type="ORF">M6B38_188650</name>
</gene>
<evidence type="ECO:0000313" key="10">
    <source>
        <dbReference type="Proteomes" id="UP001140949"/>
    </source>
</evidence>
<dbReference type="InterPro" id="IPR050314">
    <property type="entry name" value="Glycosyl_Hydrlase_18"/>
</dbReference>
<dbReference type="InterPro" id="IPR001579">
    <property type="entry name" value="Glyco_hydro_18_chit_AS"/>
</dbReference>
<comment type="similarity">
    <text evidence="1">Belongs to the glycosyl hydrolase 18 family. Chitinase class V subfamily.</text>
</comment>
<evidence type="ECO:0000313" key="9">
    <source>
        <dbReference type="EMBL" id="KAJ6803531.1"/>
    </source>
</evidence>
<dbReference type="GO" id="GO:0008061">
    <property type="term" value="F:chitin binding"/>
    <property type="evidence" value="ECO:0007669"/>
    <property type="project" value="InterPro"/>
</dbReference>
<reference evidence="9" key="1">
    <citation type="journal article" date="2023" name="GigaByte">
        <title>Genome assembly of the bearded iris, Iris pallida Lam.</title>
        <authorList>
            <person name="Bruccoleri R.E."/>
            <person name="Oakeley E.J."/>
            <person name="Faust A.M.E."/>
            <person name="Altorfer M."/>
            <person name="Dessus-Babus S."/>
            <person name="Burckhardt D."/>
            <person name="Oertli M."/>
            <person name="Naumann U."/>
            <person name="Petersen F."/>
            <person name="Wong J."/>
        </authorList>
    </citation>
    <scope>NUCLEOTIDE SEQUENCE</scope>
    <source>
        <strain evidence="9">GSM-AAB239-AS_SAM_17_03QT</strain>
    </source>
</reference>
<evidence type="ECO:0000256" key="6">
    <source>
        <dbReference type="RuleBase" id="RU000489"/>
    </source>
</evidence>
<dbReference type="InterPro" id="IPR029070">
    <property type="entry name" value="Chitinase_insertion_sf"/>
</dbReference>
<dbReference type="InterPro" id="IPR011583">
    <property type="entry name" value="Chitinase_II/V-like_cat"/>
</dbReference>
<keyword evidence="10" id="KW-1185">Reference proteome</keyword>
<protein>
    <submittedName>
        <fullName evidence="9">Chitinase-3-like protein 1 isoform X1</fullName>
    </submittedName>
</protein>
<sequence length="395" mass="42124">MHRYRSSEGFSLLLLLLAAAVCSSTTTAAAQPIKAAYWPSYSSSTFPASSIDFSYFTHVLYDFVQADPASFEAVVTPSDAQALPGFVAAAHGSNAKALLSFGGGDAKTTFPSLVSSRPARTSFINSAVAAARTYGLDGLDLDWEYPADVDQMGQLGDLLTEWRTAIDAEAANSGRPKLLLTAAVYFSRSLLSLDSNPRSYPIQILASSLDWINAMCYDYHGSWDTTVTGAPAALYDPKSNISTSYGIDSWISAGFPSEQVVMGMPLYGRTWQLKNPVDNGIGAPAVGIGPGNQEDGTMVYSAIVEFNKKNGATRVYDSSTVSTYSYSGTSWIGYDDPESVTNKVEFAKARGLGGYFFWALGFDDGDWSVSAAVLTNCSTKVHKEDTSSSALAGSI</sequence>
<dbReference type="Gene3D" id="3.20.20.80">
    <property type="entry name" value="Glycosidases"/>
    <property type="match status" value="1"/>
</dbReference>
<comment type="caution">
    <text evidence="9">The sequence shown here is derived from an EMBL/GenBank/DDBJ whole genome shotgun (WGS) entry which is preliminary data.</text>
</comment>
<evidence type="ECO:0000256" key="3">
    <source>
        <dbReference type="ARBA" id="ARBA00022801"/>
    </source>
</evidence>
<dbReference type="InterPro" id="IPR017853">
    <property type="entry name" value="GH"/>
</dbReference>
<dbReference type="SMART" id="SM00636">
    <property type="entry name" value="Glyco_18"/>
    <property type="match status" value="1"/>
</dbReference>
<dbReference type="Pfam" id="PF00704">
    <property type="entry name" value="Glyco_hydro_18"/>
    <property type="match status" value="1"/>
</dbReference>
<dbReference type="PANTHER" id="PTHR11177">
    <property type="entry name" value="CHITINASE"/>
    <property type="match status" value="1"/>
</dbReference>
<dbReference type="FunFam" id="3.10.50.10:FF:000003">
    <property type="entry name" value="Class V chitinase CHIT5b"/>
    <property type="match status" value="1"/>
</dbReference>
<dbReference type="GO" id="GO:0004568">
    <property type="term" value="F:chitinase activity"/>
    <property type="evidence" value="ECO:0007669"/>
    <property type="project" value="TreeGrafter"/>
</dbReference>
<dbReference type="GO" id="GO:0006032">
    <property type="term" value="P:chitin catabolic process"/>
    <property type="evidence" value="ECO:0007669"/>
    <property type="project" value="TreeGrafter"/>
</dbReference>
<proteinExistence type="inferred from homology"/>
<feature type="domain" description="GH18" evidence="8">
    <location>
        <begin position="32"/>
        <end position="380"/>
    </location>
</feature>
<keyword evidence="3 6" id="KW-0378">Hydrolase</keyword>
<evidence type="ECO:0000256" key="5">
    <source>
        <dbReference type="ARBA" id="ARBA00023295"/>
    </source>
</evidence>
<evidence type="ECO:0000259" key="8">
    <source>
        <dbReference type="PROSITE" id="PS51910"/>
    </source>
</evidence>
<dbReference type="Proteomes" id="UP001140949">
    <property type="component" value="Unassembled WGS sequence"/>
</dbReference>
<dbReference type="Gene3D" id="3.10.50.10">
    <property type="match status" value="1"/>
</dbReference>
<evidence type="ECO:0000256" key="1">
    <source>
        <dbReference type="ARBA" id="ARBA00008682"/>
    </source>
</evidence>
<keyword evidence="5 6" id="KW-0326">Glycosidase</keyword>
<accession>A0AAX6EHV5</accession>
<dbReference type="AlphaFoldDB" id="A0AAX6EHV5"/>
<reference evidence="9" key="2">
    <citation type="submission" date="2023-04" db="EMBL/GenBank/DDBJ databases">
        <authorList>
            <person name="Bruccoleri R.E."/>
            <person name="Oakeley E.J."/>
            <person name="Faust A.-M."/>
            <person name="Dessus-Babus S."/>
            <person name="Altorfer M."/>
            <person name="Burckhardt D."/>
            <person name="Oertli M."/>
            <person name="Naumann U."/>
            <person name="Petersen F."/>
            <person name="Wong J."/>
        </authorList>
    </citation>
    <scope>NUCLEOTIDE SEQUENCE</scope>
    <source>
        <strain evidence="9">GSM-AAB239-AS_SAM_17_03QT</strain>
        <tissue evidence="9">Leaf</tissue>
    </source>
</reference>
<dbReference type="SUPFAM" id="SSF51445">
    <property type="entry name" value="(Trans)glycosidases"/>
    <property type="match status" value="1"/>
</dbReference>
<feature type="signal peptide" evidence="7">
    <location>
        <begin position="1"/>
        <end position="30"/>
    </location>
</feature>
<dbReference type="PROSITE" id="PS51910">
    <property type="entry name" value="GH18_2"/>
    <property type="match status" value="1"/>
</dbReference>
<dbReference type="CDD" id="cd02879">
    <property type="entry name" value="GH18_plant_chitinase_class_V"/>
    <property type="match status" value="1"/>
</dbReference>
<evidence type="ECO:0000256" key="7">
    <source>
        <dbReference type="SAM" id="SignalP"/>
    </source>
</evidence>
<organism evidence="9 10">
    <name type="scientific">Iris pallida</name>
    <name type="common">Sweet iris</name>
    <dbReference type="NCBI Taxonomy" id="29817"/>
    <lineage>
        <taxon>Eukaryota</taxon>
        <taxon>Viridiplantae</taxon>
        <taxon>Streptophyta</taxon>
        <taxon>Embryophyta</taxon>
        <taxon>Tracheophyta</taxon>
        <taxon>Spermatophyta</taxon>
        <taxon>Magnoliopsida</taxon>
        <taxon>Liliopsida</taxon>
        <taxon>Asparagales</taxon>
        <taxon>Iridaceae</taxon>
        <taxon>Iridoideae</taxon>
        <taxon>Irideae</taxon>
        <taxon>Iris</taxon>
    </lineage>
</organism>
<dbReference type="GO" id="GO:0005576">
    <property type="term" value="C:extracellular region"/>
    <property type="evidence" value="ECO:0007669"/>
    <property type="project" value="TreeGrafter"/>
</dbReference>
<dbReference type="SUPFAM" id="SSF54556">
    <property type="entry name" value="Chitinase insertion domain"/>
    <property type="match status" value="1"/>
</dbReference>
<feature type="chain" id="PRO_5043836674" evidence="7">
    <location>
        <begin position="31"/>
        <end position="395"/>
    </location>
</feature>
<dbReference type="PROSITE" id="PS01095">
    <property type="entry name" value="GH18_1"/>
    <property type="match status" value="1"/>
</dbReference>
<evidence type="ECO:0000256" key="4">
    <source>
        <dbReference type="ARBA" id="ARBA00023180"/>
    </source>
</evidence>
<evidence type="ECO:0000256" key="2">
    <source>
        <dbReference type="ARBA" id="ARBA00022729"/>
    </source>
</evidence>
<keyword evidence="2 7" id="KW-0732">Signal</keyword>
<dbReference type="EMBL" id="JANAVB010036419">
    <property type="protein sequence ID" value="KAJ6803531.1"/>
    <property type="molecule type" value="Genomic_DNA"/>
</dbReference>
<dbReference type="GO" id="GO:0005975">
    <property type="term" value="P:carbohydrate metabolic process"/>
    <property type="evidence" value="ECO:0007669"/>
    <property type="project" value="InterPro"/>
</dbReference>
<keyword evidence="4" id="KW-0325">Glycoprotein</keyword>
<dbReference type="PANTHER" id="PTHR11177:SF317">
    <property type="entry name" value="CHITINASE 12-RELATED"/>
    <property type="match status" value="1"/>
</dbReference>
<dbReference type="InterPro" id="IPR001223">
    <property type="entry name" value="Glyco_hydro18_cat"/>
</dbReference>